<dbReference type="EMBL" id="BOQL01000098">
    <property type="protein sequence ID" value="GIM80408.1"/>
    <property type="molecule type" value="Genomic_DNA"/>
</dbReference>
<name>A0A919T052_9ACTN</name>
<dbReference type="Gene3D" id="1.20.1610.10">
    <property type="entry name" value="alpha-1,2-mannosidases domains"/>
    <property type="match status" value="1"/>
</dbReference>
<dbReference type="InterPro" id="IPR041371">
    <property type="entry name" value="GH92_N"/>
</dbReference>
<sequence length="1125" mass="117040">MRESRWVGMITGSVAVVTRALPVLLIVALATIVPGRPAVADPVADPAALVNPMIGTAAYGNTFPGPTAPFGMVQWGPDSSPRYGGGYGYEADSVTGFGLNRMSGPGCPAFGDVPFLPVVGTPPADRNAATVGLSHASESASLGRYAVTLDNGVRTELAAAKRSALAQFAFPTGRPATLLLKAAGGASVTDAALTAAGTTEVTGSVGGGGFCSMGNRYRVHFAVTFDRPFTAATTWSPPPGVTGHGGMSLSFPAGAVVRARAGISYVSVANARLNRDTVAGWDLPAMQQATRAQWSALLSRIQITGGTAAQQTMFFTALYHALLSPNLFSDSNRQYRGFDDTVRTLPAGQAEQYANFSGWDVYRTQVQLASLVAPEIMADVVTSMLNTYDQTGRLPKWSVANDESYVMVGDPAVPAIASAYAFGARYFDTGRALRAMVSHSTVPGNARPGTVYLDNRGYLPADGGYGCCGAYGHTSTSLEYNIADFALSTFAGSLGDEAVRARFADRAQSWQYLLHPDSGFVQPRSAGGAWKPGFDPTSTDFVDWAEGNAWKYTPMVPFNARGLIRAKGGNAAMAAYLDTHFTELNEETGPHAWMGNELSFGAPWLYNWAGAPYKTQALVRRIHTELFHNAPNGLPGNDDLGALSAWYVFSALGIYPAIPGTADLTVTAPTFARADIRLPNGRTLTLDAPAASAGTPYIQSMTVAGAAWNHAYLPASVLTDGGTVQFSLGASPDTAWASTSEAAPPSHATNAVAAADNRAVSLDGTAGLSDYDGFGSGYSRQALAAAGVVPGSPLVAGGITYAWPNVRAGQPDNVVAAGQRLTLGGPSGATRLGLLGGADGHPDGASGTLTVHYADGTVATATVGFSDWTLGGATVAQRPDNVVAARMPYRNDFWGNPHSWTTYLFSTSVPVDPARTVVAVTLPQPQTGRLHVFAAGFGGHRTNAGISDDAYLGGGDFDGTGTSYSRQALAAAGLSPGAAVAHDSIAYRWPRTEPGQADNTIAAGQTIAVTPVQSATRVGLLGAADGWGSTGTATIEHTDGTRQEATLGFTDWTRANGQLPVGHGNTIAAQMPYRNFTIWGGGHDQIPTYVFAATFTLQPGKTIRSITLPDRTNGGRMHIFAVGTG</sequence>
<proteinExistence type="predicted"/>
<dbReference type="Proteomes" id="UP000681340">
    <property type="component" value="Unassembled WGS sequence"/>
</dbReference>
<dbReference type="Gene3D" id="3.30.2080.10">
    <property type="entry name" value="GH92 mannosidase domain"/>
    <property type="match status" value="1"/>
</dbReference>
<dbReference type="RefSeq" id="WP_212994816.1">
    <property type="nucleotide sequence ID" value="NZ_BAABEA010000030.1"/>
</dbReference>
<dbReference type="SUPFAM" id="SSF48208">
    <property type="entry name" value="Six-hairpin glycosidases"/>
    <property type="match status" value="1"/>
</dbReference>
<gene>
    <name evidence="3" type="ORF">Aau02nite_90410</name>
</gene>
<dbReference type="InterPro" id="IPR005887">
    <property type="entry name" value="GH92_a_mannosidase_put"/>
</dbReference>
<reference evidence="3" key="1">
    <citation type="submission" date="2021-03" db="EMBL/GenBank/DDBJ databases">
        <title>Whole genome shotgun sequence of Actinoplanes auranticolor NBRC 12245.</title>
        <authorList>
            <person name="Komaki H."/>
            <person name="Tamura T."/>
        </authorList>
    </citation>
    <scope>NUCLEOTIDE SEQUENCE</scope>
    <source>
        <strain evidence="3">NBRC 12245</strain>
    </source>
</reference>
<evidence type="ECO:0000313" key="4">
    <source>
        <dbReference type="Proteomes" id="UP000681340"/>
    </source>
</evidence>
<evidence type="ECO:0000259" key="1">
    <source>
        <dbReference type="Pfam" id="PF07971"/>
    </source>
</evidence>
<dbReference type="Pfam" id="PF17678">
    <property type="entry name" value="Glyco_hydro_92N"/>
    <property type="match status" value="1"/>
</dbReference>
<dbReference type="NCBIfam" id="TIGR01180">
    <property type="entry name" value="aman2_put"/>
    <property type="match status" value="1"/>
</dbReference>
<keyword evidence="4" id="KW-1185">Reference proteome</keyword>
<dbReference type="GO" id="GO:0005829">
    <property type="term" value="C:cytosol"/>
    <property type="evidence" value="ECO:0007669"/>
    <property type="project" value="TreeGrafter"/>
</dbReference>
<dbReference type="Gene3D" id="1.20.1050.60">
    <property type="entry name" value="alpha-1,2-mannosidase"/>
    <property type="match status" value="1"/>
</dbReference>
<comment type="caution">
    <text evidence="3">The sequence shown here is derived from an EMBL/GenBank/DDBJ whole genome shotgun (WGS) entry which is preliminary data.</text>
</comment>
<dbReference type="GO" id="GO:0030246">
    <property type="term" value="F:carbohydrate binding"/>
    <property type="evidence" value="ECO:0007669"/>
    <property type="project" value="InterPro"/>
</dbReference>
<dbReference type="PANTHER" id="PTHR12143">
    <property type="entry name" value="PEPTIDE N-GLYCANASE PNGASE -RELATED"/>
    <property type="match status" value="1"/>
</dbReference>
<dbReference type="InterPro" id="IPR050883">
    <property type="entry name" value="PNGase"/>
</dbReference>
<protein>
    <submittedName>
        <fullName evidence="3">Alpha-1 2-mannosidase</fullName>
    </submittedName>
</protein>
<dbReference type="FunFam" id="3.30.2080.10:FF:000001">
    <property type="entry name" value="Alpha-1,2-mannosidase subfamily"/>
    <property type="match status" value="1"/>
</dbReference>
<dbReference type="InterPro" id="IPR012939">
    <property type="entry name" value="Glyco_hydro_92"/>
</dbReference>
<evidence type="ECO:0000259" key="2">
    <source>
        <dbReference type="Pfam" id="PF17678"/>
    </source>
</evidence>
<dbReference type="InterPro" id="IPR014718">
    <property type="entry name" value="GH-type_carb-bd"/>
</dbReference>
<organism evidence="3 4">
    <name type="scientific">Actinoplanes auranticolor</name>
    <dbReference type="NCBI Taxonomy" id="47988"/>
    <lineage>
        <taxon>Bacteria</taxon>
        <taxon>Bacillati</taxon>
        <taxon>Actinomycetota</taxon>
        <taxon>Actinomycetes</taxon>
        <taxon>Micromonosporales</taxon>
        <taxon>Micromonosporaceae</taxon>
        <taxon>Actinoplanes</taxon>
    </lineage>
</organism>
<dbReference type="GO" id="GO:0000224">
    <property type="term" value="F:peptide-N4-(N-acetyl-beta-glucosaminyl)asparagine amidase activity"/>
    <property type="evidence" value="ECO:0007669"/>
    <property type="project" value="TreeGrafter"/>
</dbReference>
<dbReference type="Gene3D" id="2.70.98.10">
    <property type="match status" value="1"/>
</dbReference>
<dbReference type="GO" id="GO:0006516">
    <property type="term" value="P:glycoprotein catabolic process"/>
    <property type="evidence" value="ECO:0007669"/>
    <property type="project" value="TreeGrafter"/>
</dbReference>
<dbReference type="AlphaFoldDB" id="A0A919T052"/>
<dbReference type="InterPro" id="IPR008928">
    <property type="entry name" value="6-hairpin_glycosidase_sf"/>
</dbReference>
<dbReference type="Pfam" id="PF07971">
    <property type="entry name" value="Glyco_hydro_92"/>
    <property type="match status" value="1"/>
</dbReference>
<feature type="domain" description="Glycosyl hydrolase family 92 N-terminal" evidence="2">
    <location>
        <begin position="49"/>
        <end position="264"/>
    </location>
</feature>
<dbReference type="PANTHER" id="PTHR12143:SF39">
    <property type="entry name" value="SECRETED PROTEIN"/>
    <property type="match status" value="1"/>
</dbReference>
<dbReference type="GO" id="GO:0005975">
    <property type="term" value="P:carbohydrate metabolic process"/>
    <property type="evidence" value="ECO:0007669"/>
    <property type="project" value="InterPro"/>
</dbReference>
<feature type="domain" description="Glycosyl hydrolase family 92" evidence="1">
    <location>
        <begin position="271"/>
        <end position="729"/>
    </location>
</feature>
<evidence type="ECO:0000313" key="3">
    <source>
        <dbReference type="EMBL" id="GIM80408.1"/>
    </source>
</evidence>
<accession>A0A919T052</accession>